<evidence type="ECO:0000313" key="2">
    <source>
        <dbReference type="Proteomes" id="UP000701702"/>
    </source>
</evidence>
<dbReference type="Proteomes" id="UP000701702">
    <property type="component" value="Unassembled WGS sequence"/>
</dbReference>
<accession>A0ABM8WRG5</accession>
<gene>
    <name evidence="1" type="ORF">LMG23994_01790</name>
</gene>
<reference evidence="1 2" key="1">
    <citation type="submission" date="2021-08" db="EMBL/GenBank/DDBJ databases">
        <authorList>
            <person name="Peeters C."/>
        </authorList>
    </citation>
    <scope>NUCLEOTIDE SEQUENCE [LARGE SCALE GENOMIC DNA]</scope>
    <source>
        <strain evidence="1 2">LMG 23994</strain>
    </source>
</reference>
<evidence type="ECO:0000313" key="1">
    <source>
        <dbReference type="EMBL" id="CAG9170041.1"/>
    </source>
</evidence>
<name>A0ABM8WRG5_9BURK</name>
<sequence>MDARIGVLNSGEFYVFDKGYDAEPTIGTLEQVETALGLRAAPAVVSKAPAAFKVFNVLVRFKHPAWDEKDGLEYPDIRARSKSDANKIVRCRAHDDGHTVGRRAWFTATEQVPVSS</sequence>
<evidence type="ECO:0008006" key="3">
    <source>
        <dbReference type="Google" id="ProtNLM"/>
    </source>
</evidence>
<protein>
    <recommendedName>
        <fullName evidence="3">Transposase IS4-like domain-containing protein</fullName>
    </recommendedName>
</protein>
<comment type="caution">
    <text evidence="1">The sequence shown here is derived from an EMBL/GenBank/DDBJ whole genome shotgun (WGS) entry which is preliminary data.</text>
</comment>
<organism evidence="1 2">
    <name type="scientific">Cupriavidus pinatubonensis</name>
    <dbReference type="NCBI Taxonomy" id="248026"/>
    <lineage>
        <taxon>Bacteria</taxon>
        <taxon>Pseudomonadati</taxon>
        <taxon>Pseudomonadota</taxon>
        <taxon>Betaproteobacteria</taxon>
        <taxon>Burkholderiales</taxon>
        <taxon>Burkholderiaceae</taxon>
        <taxon>Cupriavidus</taxon>
    </lineage>
</organism>
<proteinExistence type="predicted"/>
<dbReference type="RefSeq" id="WP_224001445.1">
    <property type="nucleotide sequence ID" value="NZ_CAJZAF010000007.1"/>
</dbReference>
<keyword evidence="2" id="KW-1185">Reference proteome</keyword>
<dbReference type="EMBL" id="CAJZAF010000007">
    <property type="protein sequence ID" value="CAG9170041.1"/>
    <property type="molecule type" value="Genomic_DNA"/>
</dbReference>